<name>A0A3P3W842_9FLAO</name>
<protein>
    <recommendedName>
        <fullName evidence="3">PepSY domain-containing protein</fullName>
    </recommendedName>
</protein>
<dbReference type="RefSeq" id="WP_233581762.1">
    <property type="nucleotide sequence ID" value="NZ_RQVR01000008.1"/>
</dbReference>
<dbReference type="EMBL" id="RQVR01000008">
    <property type="protein sequence ID" value="RRJ91332.1"/>
    <property type="molecule type" value="Genomic_DNA"/>
</dbReference>
<reference evidence="1 2" key="1">
    <citation type="submission" date="2018-11" db="EMBL/GenBank/DDBJ databases">
        <title>Flavobacterium sp. nov., YIM 102600 draft genome.</title>
        <authorList>
            <person name="Li G."/>
            <person name="Jiang Y."/>
        </authorList>
    </citation>
    <scope>NUCLEOTIDE SEQUENCE [LARGE SCALE GENOMIC DNA]</scope>
    <source>
        <strain evidence="1 2">YIM 102600</strain>
    </source>
</reference>
<dbReference type="Proteomes" id="UP000271937">
    <property type="component" value="Unassembled WGS sequence"/>
</dbReference>
<gene>
    <name evidence="1" type="ORF">EG849_08025</name>
</gene>
<proteinExistence type="predicted"/>
<dbReference type="AlphaFoldDB" id="A0A3P3W842"/>
<evidence type="ECO:0000313" key="2">
    <source>
        <dbReference type="Proteomes" id="UP000271937"/>
    </source>
</evidence>
<sequence length="73" mass="8368">MHIQTLNEAREIIGDLQYQHLTQDDKSAEIIVQIINGKPTYTLEYDMVFGGSDNPRIYFDPNTLKVTKIINGE</sequence>
<accession>A0A3P3W842</accession>
<evidence type="ECO:0008006" key="3">
    <source>
        <dbReference type="Google" id="ProtNLM"/>
    </source>
</evidence>
<keyword evidence="2" id="KW-1185">Reference proteome</keyword>
<organism evidence="1 2">
    <name type="scientific">Flavobacterium macacae</name>
    <dbReference type="NCBI Taxonomy" id="2488993"/>
    <lineage>
        <taxon>Bacteria</taxon>
        <taxon>Pseudomonadati</taxon>
        <taxon>Bacteroidota</taxon>
        <taxon>Flavobacteriia</taxon>
        <taxon>Flavobacteriales</taxon>
        <taxon>Flavobacteriaceae</taxon>
        <taxon>Flavobacterium</taxon>
    </lineage>
</organism>
<comment type="caution">
    <text evidence="1">The sequence shown here is derived from an EMBL/GenBank/DDBJ whole genome shotgun (WGS) entry which is preliminary data.</text>
</comment>
<evidence type="ECO:0000313" key="1">
    <source>
        <dbReference type="EMBL" id="RRJ91332.1"/>
    </source>
</evidence>